<dbReference type="Proteomes" id="UP000245683">
    <property type="component" value="Unassembled WGS sequence"/>
</dbReference>
<reference evidence="2" key="1">
    <citation type="submission" date="2018-05" db="EMBL/GenBank/DDBJ databases">
        <title>Micromonospora globispora sp. nov. and Micromonospora rugosa sp. nov., isolated from marine sediment.</title>
        <authorList>
            <person name="Carro L."/>
            <person name="Aysel V."/>
            <person name="Cetin D."/>
            <person name="Igual J.M."/>
            <person name="Klenk H.-P."/>
            <person name="Trujillo M.E."/>
            <person name="Sahin N."/>
        </authorList>
    </citation>
    <scope>NUCLEOTIDE SEQUENCE [LARGE SCALE GENOMIC DNA]</scope>
    <source>
        <strain evidence="2">S2904</strain>
    </source>
</reference>
<sequence>MTGYAQLWAADPASWAATGAAWRGLTGPVRRRAGDLAARATTLRPRWSGGAAGAADGRLTDLRAEVTSVLPA</sequence>
<evidence type="ECO:0000313" key="2">
    <source>
        <dbReference type="Proteomes" id="UP000245683"/>
    </source>
</evidence>
<gene>
    <name evidence="1" type="ORF">DLJ46_32295</name>
</gene>
<accession>A0A317JR35</accession>
<name>A0A317JR35_9ACTN</name>
<dbReference type="AlphaFoldDB" id="A0A317JR35"/>
<protein>
    <submittedName>
        <fullName evidence="1">Uncharacterized protein</fullName>
    </submittedName>
</protein>
<organism evidence="1 2">
    <name type="scientific">Micromonospora globispora</name>
    <dbReference type="NCBI Taxonomy" id="1450148"/>
    <lineage>
        <taxon>Bacteria</taxon>
        <taxon>Bacillati</taxon>
        <taxon>Actinomycetota</taxon>
        <taxon>Actinomycetes</taxon>
        <taxon>Micromonosporales</taxon>
        <taxon>Micromonosporaceae</taxon>
        <taxon>Micromonospora</taxon>
    </lineage>
</organism>
<keyword evidence="2" id="KW-1185">Reference proteome</keyword>
<evidence type="ECO:0000313" key="1">
    <source>
        <dbReference type="EMBL" id="PWU43267.1"/>
    </source>
</evidence>
<feature type="non-terminal residue" evidence="1">
    <location>
        <position position="72"/>
    </location>
</feature>
<proteinExistence type="predicted"/>
<comment type="caution">
    <text evidence="1">The sequence shown here is derived from an EMBL/GenBank/DDBJ whole genome shotgun (WGS) entry which is preliminary data.</text>
</comment>
<dbReference type="EMBL" id="QGSV01000469">
    <property type="protein sequence ID" value="PWU43267.1"/>
    <property type="molecule type" value="Genomic_DNA"/>
</dbReference>